<feature type="compositionally biased region" description="Polar residues" evidence="2">
    <location>
        <begin position="16"/>
        <end position="27"/>
    </location>
</feature>
<feature type="compositionally biased region" description="Low complexity" evidence="2">
    <location>
        <begin position="656"/>
        <end position="670"/>
    </location>
</feature>
<feature type="region of interest" description="Disordered" evidence="2">
    <location>
        <begin position="613"/>
        <end position="811"/>
    </location>
</feature>
<feature type="coiled-coil region" evidence="1">
    <location>
        <begin position="545"/>
        <end position="572"/>
    </location>
</feature>
<feature type="region of interest" description="Disordered" evidence="2">
    <location>
        <begin position="123"/>
        <end position="172"/>
    </location>
</feature>
<keyword evidence="1" id="KW-0175">Coiled coil</keyword>
<reference evidence="3 4" key="1">
    <citation type="journal article" date="2021" name="J. Hered.">
        <title>A chromosome-level genome assembly of the parasitoid wasp, Cotesia glomerata (Hymenoptera: Braconidae).</title>
        <authorList>
            <person name="Pinto B.J."/>
            <person name="Weis J.J."/>
            <person name="Gamble T."/>
            <person name="Ode P.J."/>
            <person name="Paul R."/>
            <person name="Zaspel J.M."/>
        </authorList>
    </citation>
    <scope>NUCLEOTIDE SEQUENCE [LARGE SCALE GENOMIC DNA]</scope>
    <source>
        <strain evidence="3">CgM1</strain>
    </source>
</reference>
<name>A0AAV7IKF6_COTGL</name>
<feature type="compositionally biased region" description="Polar residues" evidence="2">
    <location>
        <begin position="876"/>
        <end position="888"/>
    </location>
</feature>
<feature type="compositionally biased region" description="Polar residues" evidence="2">
    <location>
        <begin position="133"/>
        <end position="162"/>
    </location>
</feature>
<keyword evidence="4" id="KW-1185">Reference proteome</keyword>
<feature type="compositionally biased region" description="Pro residues" evidence="2">
    <location>
        <begin position="748"/>
        <end position="757"/>
    </location>
</feature>
<gene>
    <name evidence="3" type="ORF">KQX54_012286</name>
</gene>
<feature type="compositionally biased region" description="Basic and acidic residues" evidence="2">
    <location>
        <begin position="620"/>
        <end position="629"/>
    </location>
</feature>
<comment type="caution">
    <text evidence="3">The sequence shown here is derived from an EMBL/GenBank/DDBJ whole genome shotgun (WGS) entry which is preliminary data.</text>
</comment>
<dbReference type="EMBL" id="JAHXZJ010001492">
    <property type="protein sequence ID" value="KAH0552550.1"/>
    <property type="molecule type" value="Genomic_DNA"/>
</dbReference>
<evidence type="ECO:0000256" key="2">
    <source>
        <dbReference type="SAM" id="MobiDB-lite"/>
    </source>
</evidence>
<protein>
    <submittedName>
        <fullName evidence="3">Uncharacterized protein</fullName>
    </submittedName>
</protein>
<accession>A0AAV7IKF6</accession>
<evidence type="ECO:0000313" key="4">
    <source>
        <dbReference type="Proteomes" id="UP000826195"/>
    </source>
</evidence>
<feature type="compositionally biased region" description="Low complexity" evidence="2">
    <location>
        <begin position="768"/>
        <end position="785"/>
    </location>
</feature>
<sequence length="991" mass="111830">MADGARKIQGKRKVNDTYNANVASKMSKNTRPKPKIITTEMLDNEFLKIRDKSKNNEKALFDQMKIRPIFQAKQNKGNVSETAPPPDGWITPKHTIKTATPIQKAETSTSNQFNALTTENENDMEFDIDPTGGATQLSTNNQNTESTAPKQQESTNQTTNTPDTEKSARPPPIIINGATIKEVIELFTSNNIGKTDFQLKQVSPSNNINVSTKVLTVYTKIIKLLTANQIKFYTYTPKSLKPRTLILKGIKGDFNCTDIKNALTELQTPNVEIVKVQDIVFKTRNHTSHHHLVQLSHWSNTAELMKVRGRIRQKREETAIKLNRINTFINPNRSYSAAMNLNSQQQDTSALQGPHYYPNAPNVHQQAPQQQDQTSSPPQWAKDLLTQFSQIIQRLTTIETQINDNTSKINYLLELLTLLHKEQKSNTANRHLIKNIKIKIEAIRSKIQLEIKANIENHWEKICKKVNHRDHTKFFPIINKVFRPRERSHMPNLSIKEEDSHLIDRCDIKKEELNKTNNEYIIEEEADKINIIGAFYKTINSPKYLNANTRTKEIADRTVQELEQRLARDTAENKTITIFFQENRTYAPNNNDDNYFCTVLRLEKILKRLPNKTSAGVDDIPLHDEEVRKSPRGNARQAPNAPLLQNQEGNPPPLPGELLLPPLPQEQAPQGEGGYVPMVQGQVPLLQGQGGNPSQQQRQAPLPQGQGDHPPQPQGLAPLEQGQDGNPPPLLHGLPPPPPMLQGQAPLPQGPALPPPMLAQQRKPPLPQGQGDHPPQPQRQAPLLQSEEGDPPQPHEQAPNASLSQKPPVGQVSKNLRVSQSNCPSNGFQGLNLSNRSIKTLRLFNKYMSETLKMKTVTQNQRQTEEICKSQKTVEKSQQVITSSNSSNESKREGEPSPHLSLTQYVPPYSNHPQYYPAYPNYSITSVPQYHMAPVPQFPMPLAPQFPFPPVSPFSMPPAPQYLISQLPQYPSMPYNSPYGFPPHYYPPRYF</sequence>
<evidence type="ECO:0000313" key="3">
    <source>
        <dbReference type="EMBL" id="KAH0552550.1"/>
    </source>
</evidence>
<organism evidence="3 4">
    <name type="scientific">Cotesia glomerata</name>
    <name type="common">Lepidopteran parasitic wasp</name>
    <name type="synonym">Apanteles glomeratus</name>
    <dbReference type="NCBI Taxonomy" id="32391"/>
    <lineage>
        <taxon>Eukaryota</taxon>
        <taxon>Metazoa</taxon>
        <taxon>Ecdysozoa</taxon>
        <taxon>Arthropoda</taxon>
        <taxon>Hexapoda</taxon>
        <taxon>Insecta</taxon>
        <taxon>Pterygota</taxon>
        <taxon>Neoptera</taxon>
        <taxon>Endopterygota</taxon>
        <taxon>Hymenoptera</taxon>
        <taxon>Apocrita</taxon>
        <taxon>Ichneumonoidea</taxon>
        <taxon>Braconidae</taxon>
        <taxon>Microgastrinae</taxon>
        <taxon>Cotesia</taxon>
    </lineage>
</organism>
<proteinExistence type="predicted"/>
<evidence type="ECO:0000256" key="1">
    <source>
        <dbReference type="SAM" id="Coils"/>
    </source>
</evidence>
<feature type="region of interest" description="Disordered" evidence="2">
    <location>
        <begin position="344"/>
        <end position="378"/>
    </location>
</feature>
<dbReference type="AlphaFoldDB" id="A0AAV7IKF6"/>
<feature type="compositionally biased region" description="Low complexity" evidence="2">
    <location>
        <begin position="679"/>
        <end position="709"/>
    </location>
</feature>
<feature type="compositionally biased region" description="Low complexity" evidence="2">
    <location>
        <begin position="358"/>
        <end position="378"/>
    </location>
</feature>
<feature type="compositionally biased region" description="Pro residues" evidence="2">
    <location>
        <begin position="726"/>
        <end position="740"/>
    </location>
</feature>
<feature type="region of interest" description="Disordered" evidence="2">
    <location>
        <begin position="868"/>
        <end position="904"/>
    </location>
</feature>
<dbReference type="Proteomes" id="UP000826195">
    <property type="component" value="Unassembled WGS sequence"/>
</dbReference>
<feature type="region of interest" description="Disordered" evidence="2">
    <location>
        <begin position="1"/>
        <end position="33"/>
    </location>
</feature>